<sequence>MQIGMLGTGNLAVALGRAWSTAGHPIVVTGRDPGRAAAAAKQIGTTATSALPGRFAARIDVAVVAIAWDGLEQALRLVGGPEGTLAGKTVVDCTNPVDYATGRLLPETGSAAELVARVAAGAHVVKALHLFAGASWPFTGEADASPIVAICGDGADPLDRVTSLVADLGARSAVLGGLAAARQVEEAAGFVTRLVAAGPNPRWAVPDVDPTLLRAAAADR</sequence>
<proteinExistence type="predicted"/>
<dbReference type="SUPFAM" id="SSF51735">
    <property type="entry name" value="NAD(P)-binding Rossmann-fold domains"/>
    <property type="match status" value="1"/>
</dbReference>
<evidence type="ECO:0000313" key="4">
    <source>
        <dbReference type="Proteomes" id="UP000614996"/>
    </source>
</evidence>
<accession>A0A8J4EJ89</accession>
<dbReference type="PANTHER" id="PTHR14239">
    <property type="entry name" value="DUDULIN-RELATED"/>
    <property type="match status" value="1"/>
</dbReference>
<name>A0A8J4EJ89_9ACTN</name>
<organism evidence="3 4">
    <name type="scientific">Actinocatenispora comari</name>
    <dbReference type="NCBI Taxonomy" id="2807577"/>
    <lineage>
        <taxon>Bacteria</taxon>
        <taxon>Bacillati</taxon>
        <taxon>Actinomycetota</taxon>
        <taxon>Actinomycetes</taxon>
        <taxon>Micromonosporales</taxon>
        <taxon>Micromonosporaceae</taxon>
        <taxon>Actinocatenispora</taxon>
    </lineage>
</organism>
<keyword evidence="1" id="KW-0560">Oxidoreductase</keyword>
<dbReference type="Proteomes" id="UP000614996">
    <property type="component" value="Unassembled WGS sequence"/>
</dbReference>
<keyword evidence="4" id="KW-1185">Reference proteome</keyword>
<dbReference type="RefSeq" id="WP_225918339.1">
    <property type="nucleotide sequence ID" value="NZ_BOPO01000009.1"/>
</dbReference>
<dbReference type="AlphaFoldDB" id="A0A8J4EJ89"/>
<feature type="domain" description="Pyrroline-5-carboxylate reductase catalytic N-terminal" evidence="2">
    <location>
        <begin position="2"/>
        <end position="96"/>
    </location>
</feature>
<dbReference type="InterPro" id="IPR036291">
    <property type="entry name" value="NAD(P)-bd_dom_sf"/>
</dbReference>
<evidence type="ECO:0000256" key="1">
    <source>
        <dbReference type="ARBA" id="ARBA00023002"/>
    </source>
</evidence>
<evidence type="ECO:0000313" key="3">
    <source>
        <dbReference type="EMBL" id="GIL25780.1"/>
    </source>
</evidence>
<gene>
    <name evidence="3" type="ORF">NUM_10340</name>
</gene>
<dbReference type="GO" id="GO:0016491">
    <property type="term" value="F:oxidoreductase activity"/>
    <property type="evidence" value="ECO:0007669"/>
    <property type="project" value="UniProtKB-KW"/>
</dbReference>
<evidence type="ECO:0000259" key="2">
    <source>
        <dbReference type="Pfam" id="PF03807"/>
    </source>
</evidence>
<dbReference type="InterPro" id="IPR028939">
    <property type="entry name" value="P5C_Rdtase_cat_N"/>
</dbReference>
<dbReference type="EMBL" id="BOPO01000009">
    <property type="protein sequence ID" value="GIL25780.1"/>
    <property type="molecule type" value="Genomic_DNA"/>
</dbReference>
<dbReference type="InterPro" id="IPR051267">
    <property type="entry name" value="STEAP_metalloreductase"/>
</dbReference>
<protein>
    <submittedName>
        <fullName evidence="3">NADP oxidoreductase</fullName>
    </submittedName>
</protein>
<dbReference type="PANTHER" id="PTHR14239:SF10">
    <property type="entry name" value="REDUCTASE"/>
    <property type="match status" value="1"/>
</dbReference>
<dbReference type="Gene3D" id="3.40.50.720">
    <property type="entry name" value="NAD(P)-binding Rossmann-like Domain"/>
    <property type="match status" value="1"/>
</dbReference>
<dbReference type="Pfam" id="PF03807">
    <property type="entry name" value="F420_oxidored"/>
    <property type="match status" value="1"/>
</dbReference>
<reference evidence="4" key="1">
    <citation type="journal article" date="2021" name="Int. J. Syst. Evol. Microbiol.">
        <title>Actinocatenispora comari sp. nov., an endophytic actinomycete isolated from aerial parts of Comarum salesowianum.</title>
        <authorList>
            <person name="Oyunbileg N."/>
            <person name="Iizaka Y."/>
            <person name="Hamada M."/>
            <person name="Davaapurev B.O."/>
            <person name="Fukumoto A."/>
            <person name="Tsetseg B."/>
            <person name="Kato F."/>
            <person name="Tamura T."/>
            <person name="Batkhuu J."/>
            <person name="Anzai Y."/>
        </authorList>
    </citation>
    <scope>NUCLEOTIDE SEQUENCE [LARGE SCALE GENOMIC DNA]</scope>
    <source>
        <strain evidence="4">NUM-2625</strain>
    </source>
</reference>
<comment type="caution">
    <text evidence="3">The sequence shown here is derived from an EMBL/GenBank/DDBJ whole genome shotgun (WGS) entry which is preliminary data.</text>
</comment>